<proteinExistence type="predicted"/>
<evidence type="ECO:0000313" key="1">
    <source>
        <dbReference type="EMBL" id="TXS95909.1"/>
    </source>
</evidence>
<organism evidence="1 2">
    <name type="scientific">Parahaliea maris</name>
    <dbReference type="NCBI Taxonomy" id="2716870"/>
    <lineage>
        <taxon>Bacteria</taxon>
        <taxon>Pseudomonadati</taxon>
        <taxon>Pseudomonadota</taxon>
        <taxon>Gammaproteobacteria</taxon>
        <taxon>Cellvibrionales</taxon>
        <taxon>Halieaceae</taxon>
        <taxon>Parahaliea</taxon>
    </lineage>
</organism>
<comment type="caution">
    <text evidence="1">The sequence shown here is derived from an EMBL/GenBank/DDBJ whole genome shotgun (WGS) entry which is preliminary data.</text>
</comment>
<protein>
    <submittedName>
        <fullName evidence="1">Uncharacterized protein</fullName>
    </submittedName>
</protein>
<name>A0A5C9A735_9GAMM</name>
<gene>
    <name evidence="1" type="ORF">FV139_07135</name>
</gene>
<dbReference type="AlphaFoldDB" id="A0A5C9A735"/>
<dbReference type="EMBL" id="VRZA01000002">
    <property type="protein sequence ID" value="TXS95909.1"/>
    <property type="molecule type" value="Genomic_DNA"/>
</dbReference>
<reference evidence="1 2" key="1">
    <citation type="submission" date="2019-08" db="EMBL/GenBank/DDBJ databases">
        <title>Parahaliea maris sp. nov., isolated from the surface seawater.</title>
        <authorList>
            <person name="Liu Y."/>
        </authorList>
    </citation>
    <scope>NUCLEOTIDE SEQUENCE [LARGE SCALE GENOMIC DNA]</scope>
    <source>
        <strain evidence="1 2">HSLHS9</strain>
    </source>
</reference>
<sequence length="135" mass="15312">MTRWLATAVLEPVHYDCIIAVKLKILDGKCKMTALDKVVMVLLYEATRLQPTLLLDADIHDVIDQASQHLQDNKDEAVSEAIRIAVYETRLLAETMISRPVMKRFKRTLREQGLFEAVASGVAGEWPHEHRLMGT</sequence>
<dbReference type="Proteomes" id="UP000321039">
    <property type="component" value="Unassembled WGS sequence"/>
</dbReference>
<accession>A0A5C9A735</accession>
<evidence type="ECO:0000313" key="2">
    <source>
        <dbReference type="Proteomes" id="UP000321039"/>
    </source>
</evidence>
<keyword evidence="2" id="KW-1185">Reference proteome</keyword>